<dbReference type="PROSITE" id="PS50853">
    <property type="entry name" value="FN3"/>
    <property type="match status" value="1"/>
</dbReference>
<dbReference type="SUPFAM" id="SSF49265">
    <property type="entry name" value="Fibronectin type III"/>
    <property type="match status" value="1"/>
</dbReference>
<evidence type="ECO:0000259" key="1">
    <source>
        <dbReference type="PROSITE" id="PS50853"/>
    </source>
</evidence>
<keyword evidence="3" id="KW-1185">Reference proteome</keyword>
<dbReference type="AlphaFoldDB" id="A0A183EU30"/>
<feature type="domain" description="Fibronectin type-III" evidence="1">
    <location>
        <begin position="112"/>
        <end position="184"/>
    </location>
</feature>
<evidence type="ECO:0000313" key="4">
    <source>
        <dbReference type="WBParaSite" id="GPUH_0002450101-mRNA-1"/>
    </source>
</evidence>
<accession>A0A183EU30</accession>
<evidence type="ECO:0000313" key="2">
    <source>
        <dbReference type="EMBL" id="VDN42881.1"/>
    </source>
</evidence>
<protein>
    <submittedName>
        <fullName evidence="4">Fibronectin type-III domain-containing protein</fullName>
    </submittedName>
</protein>
<organism evidence="4">
    <name type="scientific">Gongylonema pulchrum</name>
    <dbReference type="NCBI Taxonomy" id="637853"/>
    <lineage>
        <taxon>Eukaryota</taxon>
        <taxon>Metazoa</taxon>
        <taxon>Ecdysozoa</taxon>
        <taxon>Nematoda</taxon>
        <taxon>Chromadorea</taxon>
        <taxon>Rhabditida</taxon>
        <taxon>Spirurina</taxon>
        <taxon>Spiruromorpha</taxon>
        <taxon>Spiruroidea</taxon>
        <taxon>Gongylonematidae</taxon>
        <taxon>Gongylonema</taxon>
    </lineage>
</organism>
<reference evidence="2 3" key="2">
    <citation type="submission" date="2018-11" db="EMBL/GenBank/DDBJ databases">
        <authorList>
            <consortium name="Pathogen Informatics"/>
        </authorList>
    </citation>
    <scope>NUCLEOTIDE SEQUENCE [LARGE SCALE GENOMIC DNA]</scope>
</reference>
<dbReference type="Pfam" id="PF01682">
    <property type="entry name" value="DB"/>
    <property type="match status" value="1"/>
</dbReference>
<dbReference type="Gene3D" id="2.60.40.10">
    <property type="entry name" value="Immunoglobulins"/>
    <property type="match status" value="1"/>
</dbReference>
<name>A0A183EU30_9BILA</name>
<gene>
    <name evidence="2" type="ORF">GPUH_LOCUS24472</name>
</gene>
<reference evidence="4" key="1">
    <citation type="submission" date="2016-06" db="UniProtKB">
        <authorList>
            <consortium name="WormBaseParasite"/>
        </authorList>
    </citation>
    <scope>IDENTIFICATION</scope>
</reference>
<dbReference type="Pfam" id="PF00041">
    <property type="entry name" value="fn3"/>
    <property type="match status" value="1"/>
</dbReference>
<proteinExistence type="predicted"/>
<dbReference type="EMBL" id="UYRT01101246">
    <property type="protein sequence ID" value="VDN42881.1"/>
    <property type="molecule type" value="Genomic_DNA"/>
</dbReference>
<dbReference type="WBParaSite" id="GPUH_0002450101-mRNA-1">
    <property type="protein sequence ID" value="GPUH_0002450101-mRNA-1"/>
    <property type="gene ID" value="GPUH_0002450101"/>
</dbReference>
<dbReference type="OrthoDB" id="5843172at2759"/>
<dbReference type="InterPro" id="IPR036116">
    <property type="entry name" value="FN3_sf"/>
</dbReference>
<evidence type="ECO:0000313" key="3">
    <source>
        <dbReference type="Proteomes" id="UP000271098"/>
    </source>
</evidence>
<dbReference type="Proteomes" id="UP000271098">
    <property type="component" value="Unassembled WGS sequence"/>
</dbReference>
<dbReference type="CDD" id="cd00063">
    <property type="entry name" value="FN3"/>
    <property type="match status" value="1"/>
</dbReference>
<dbReference type="InterPro" id="IPR002602">
    <property type="entry name" value="DB"/>
</dbReference>
<dbReference type="InterPro" id="IPR003961">
    <property type="entry name" value="FN3_dom"/>
</dbReference>
<sequence length="184" mass="20274">MRPGNVVECCSSNGVSPYCASKMCDVRTVPNALETIAISTSCRTEWSKVSPCLADGRNHTDCCLKKGVQHDCLKICGGVAEPLTMHSLLCLNLDIAAIYQCLRQGYDTRPSAPQNVTVSKVTEDSVEVSWSDPAANAHLVISYSLFIRKDDRVSNFKEVLSTLLVSSFQLQAQMYLWATFFILN</sequence>
<dbReference type="InterPro" id="IPR013783">
    <property type="entry name" value="Ig-like_fold"/>
</dbReference>